<gene>
    <name evidence="3" type="ORF">B0H63DRAFT_140415</name>
</gene>
<reference evidence="3" key="1">
    <citation type="journal article" date="2023" name="Mol. Phylogenet. Evol.">
        <title>Genome-scale phylogeny and comparative genomics of the fungal order Sordariales.</title>
        <authorList>
            <person name="Hensen N."/>
            <person name="Bonometti L."/>
            <person name="Westerberg I."/>
            <person name="Brannstrom I.O."/>
            <person name="Guillou S."/>
            <person name="Cros-Aarteil S."/>
            <person name="Calhoun S."/>
            <person name="Haridas S."/>
            <person name="Kuo A."/>
            <person name="Mondo S."/>
            <person name="Pangilinan J."/>
            <person name="Riley R."/>
            <person name="LaButti K."/>
            <person name="Andreopoulos B."/>
            <person name="Lipzen A."/>
            <person name="Chen C."/>
            <person name="Yan M."/>
            <person name="Daum C."/>
            <person name="Ng V."/>
            <person name="Clum A."/>
            <person name="Steindorff A."/>
            <person name="Ohm R.A."/>
            <person name="Martin F."/>
            <person name="Silar P."/>
            <person name="Natvig D.O."/>
            <person name="Lalanne C."/>
            <person name="Gautier V."/>
            <person name="Ament-Velasquez S.L."/>
            <person name="Kruys A."/>
            <person name="Hutchinson M.I."/>
            <person name="Powell A.J."/>
            <person name="Barry K."/>
            <person name="Miller A.N."/>
            <person name="Grigoriev I.V."/>
            <person name="Debuchy R."/>
            <person name="Gladieux P."/>
            <person name="Hiltunen Thoren M."/>
            <person name="Johannesson H."/>
        </authorList>
    </citation>
    <scope>NUCLEOTIDE SEQUENCE</scope>
    <source>
        <strain evidence="3">CBS 232.78</strain>
    </source>
</reference>
<dbReference type="Proteomes" id="UP001285441">
    <property type="component" value="Unassembled WGS sequence"/>
</dbReference>
<dbReference type="Pfam" id="PF22942">
    <property type="entry name" value="DUF7025"/>
    <property type="match status" value="1"/>
</dbReference>
<dbReference type="GO" id="GO:0005524">
    <property type="term" value="F:ATP binding"/>
    <property type="evidence" value="ECO:0007669"/>
    <property type="project" value="InterPro"/>
</dbReference>
<sequence>MSPIFQDYPTQLLMLLRGRHEKMGLHTESTEPQAAAAPGECVQNLNHPAALYGKSCERREPKQERRESAQRKLRDPVALAEEFVPRRRQPETQIPNDAEHGPADDSTRQPPPRVTECEDDDGSSQFDLCDNTSDHSESVMFRPTIGGSGKDMPSQSKRHFIVIHIVFCCIKNARAYKEYQLKYTTDLSRCKPLPSDYSFFMDSPAVCDNNHLAGKIRVANFEDAMVDHPNISFVVFRHHLCSCMSGRMAWIPKANWPFDTLQPLCERLRDDFRNLATFNPMDPEDWPFGRPEDSPFGRPSYVNHLRRLAARSGWDHPILVDPEPNLSPSASLSADPKLIPTNWTGASYGIRFLYHHSEELFNLLLDSPDYRENLHNIVTFLDKDATFAEEFRKCQRAFDDGWVSEEKLKYLFCENSVVVSRSQQARRETWLAYVVSKPASASAHRINASTYTLDTWKWEFDGNSLTRQHVPFTISVPRGGRARIADLAVFPLKYAPNSEDLGRQLLDRGKMFWGLRFQSHVAYEGLGWDREIIYPPESRFMVDCDTYHPTLVPNWRLAMPEVSSQATTSNARGFDKWPTIIPRTEEDLGESAMFLPADIMAYCLNGKESLGPTLTSSASAVQLHVEGIRPVTWNKNAYGNIFFPEPSNLTDYQVSFRASKTRKEFAKKLVLGWARREKALTEAQRRRQGPLVMHFYGPAGSGKTSLAKALAELAELPLYHVKKGEHTRSTWAPDDAFRVMHQAGHAWRCMLLLDEVDGWVESKDDCRTEATLLSRLLATYPGIVILTSRCSSTPIISSRIHLTVACTYTCQKVRAEIWRRELRGLRARGEMSEATLSQFEKTQFQSLAHHVVNGHVISNVLAIVSQLAEFEGEQVTADHLSDALFIVLRPVDIR</sequence>
<comment type="caution">
    <text evidence="3">The sequence shown here is derived from an EMBL/GenBank/DDBJ whole genome shotgun (WGS) entry which is preliminary data.</text>
</comment>
<dbReference type="Pfam" id="PF00004">
    <property type="entry name" value="AAA"/>
    <property type="match status" value="1"/>
</dbReference>
<dbReference type="InterPro" id="IPR054289">
    <property type="entry name" value="DUF7025"/>
</dbReference>
<reference evidence="3" key="2">
    <citation type="submission" date="2023-06" db="EMBL/GenBank/DDBJ databases">
        <authorList>
            <consortium name="Lawrence Berkeley National Laboratory"/>
            <person name="Haridas S."/>
            <person name="Hensen N."/>
            <person name="Bonometti L."/>
            <person name="Westerberg I."/>
            <person name="Brannstrom I.O."/>
            <person name="Guillou S."/>
            <person name="Cros-Aarteil S."/>
            <person name="Calhoun S."/>
            <person name="Kuo A."/>
            <person name="Mondo S."/>
            <person name="Pangilinan J."/>
            <person name="Riley R."/>
            <person name="LaButti K."/>
            <person name="Andreopoulos B."/>
            <person name="Lipzen A."/>
            <person name="Chen C."/>
            <person name="Yanf M."/>
            <person name="Daum C."/>
            <person name="Ng V."/>
            <person name="Clum A."/>
            <person name="Steindorff A."/>
            <person name="Ohm R."/>
            <person name="Martin F."/>
            <person name="Silar P."/>
            <person name="Natvig D."/>
            <person name="Lalanne C."/>
            <person name="Gautier V."/>
            <person name="Ament-velasquez S.L."/>
            <person name="Kruys A."/>
            <person name="Hutchinson M.I."/>
            <person name="Powell A.J."/>
            <person name="Barry K."/>
            <person name="Miller A.N."/>
            <person name="Grigoriev I.V."/>
            <person name="Debuchy R."/>
            <person name="Gladieux P."/>
            <person name="Thoren M.H."/>
            <person name="Johannesson H."/>
        </authorList>
    </citation>
    <scope>NUCLEOTIDE SEQUENCE</scope>
    <source>
        <strain evidence="3">CBS 232.78</strain>
    </source>
</reference>
<dbReference type="InterPro" id="IPR003959">
    <property type="entry name" value="ATPase_AAA_core"/>
</dbReference>
<dbReference type="Gene3D" id="3.40.50.300">
    <property type="entry name" value="P-loop containing nucleotide triphosphate hydrolases"/>
    <property type="match status" value="1"/>
</dbReference>
<name>A0AAE0NS85_9PEZI</name>
<evidence type="ECO:0000256" key="1">
    <source>
        <dbReference type="SAM" id="MobiDB-lite"/>
    </source>
</evidence>
<keyword evidence="4" id="KW-1185">Reference proteome</keyword>
<dbReference type="GO" id="GO:0016887">
    <property type="term" value="F:ATP hydrolysis activity"/>
    <property type="evidence" value="ECO:0007669"/>
    <property type="project" value="InterPro"/>
</dbReference>
<evidence type="ECO:0000313" key="4">
    <source>
        <dbReference type="Proteomes" id="UP001285441"/>
    </source>
</evidence>
<dbReference type="SMART" id="SM00382">
    <property type="entry name" value="AAA"/>
    <property type="match status" value="1"/>
</dbReference>
<feature type="region of interest" description="Disordered" evidence="1">
    <location>
        <begin position="52"/>
        <end position="153"/>
    </location>
</feature>
<dbReference type="AlphaFoldDB" id="A0AAE0NS85"/>
<evidence type="ECO:0000259" key="2">
    <source>
        <dbReference type="SMART" id="SM00382"/>
    </source>
</evidence>
<feature type="compositionally biased region" description="Basic and acidic residues" evidence="1">
    <location>
        <begin position="97"/>
        <end position="107"/>
    </location>
</feature>
<feature type="domain" description="AAA+ ATPase" evidence="2">
    <location>
        <begin position="689"/>
        <end position="806"/>
    </location>
</feature>
<evidence type="ECO:0000313" key="3">
    <source>
        <dbReference type="EMBL" id="KAK3386742.1"/>
    </source>
</evidence>
<proteinExistence type="predicted"/>
<protein>
    <recommendedName>
        <fullName evidence="2">AAA+ ATPase domain-containing protein</fullName>
    </recommendedName>
</protein>
<dbReference type="SUPFAM" id="SSF52540">
    <property type="entry name" value="P-loop containing nucleoside triphosphate hydrolases"/>
    <property type="match status" value="1"/>
</dbReference>
<feature type="compositionally biased region" description="Basic and acidic residues" evidence="1">
    <location>
        <begin position="55"/>
        <end position="75"/>
    </location>
</feature>
<organism evidence="3 4">
    <name type="scientific">Podospora didyma</name>
    <dbReference type="NCBI Taxonomy" id="330526"/>
    <lineage>
        <taxon>Eukaryota</taxon>
        <taxon>Fungi</taxon>
        <taxon>Dikarya</taxon>
        <taxon>Ascomycota</taxon>
        <taxon>Pezizomycotina</taxon>
        <taxon>Sordariomycetes</taxon>
        <taxon>Sordariomycetidae</taxon>
        <taxon>Sordariales</taxon>
        <taxon>Podosporaceae</taxon>
        <taxon>Podospora</taxon>
    </lineage>
</organism>
<dbReference type="InterPro" id="IPR003593">
    <property type="entry name" value="AAA+_ATPase"/>
</dbReference>
<accession>A0AAE0NS85</accession>
<dbReference type="PANTHER" id="PTHR46411:SF2">
    <property type="entry name" value="AAA+ ATPASE DOMAIN-CONTAINING PROTEIN"/>
    <property type="match status" value="1"/>
</dbReference>
<dbReference type="EMBL" id="JAULSW010000003">
    <property type="protein sequence ID" value="KAK3386742.1"/>
    <property type="molecule type" value="Genomic_DNA"/>
</dbReference>
<dbReference type="InterPro" id="IPR027417">
    <property type="entry name" value="P-loop_NTPase"/>
</dbReference>
<dbReference type="PANTHER" id="PTHR46411">
    <property type="entry name" value="FAMILY ATPASE, PUTATIVE-RELATED"/>
    <property type="match status" value="1"/>
</dbReference>